<keyword evidence="1" id="KW-1133">Transmembrane helix</keyword>
<gene>
    <name evidence="3" type="ORF">P167DRAFT_549000</name>
</gene>
<reference evidence="3 4" key="1">
    <citation type="journal article" date="2018" name="Nat. Ecol. Evol.">
        <title>Pezizomycetes genomes reveal the molecular basis of ectomycorrhizal truffle lifestyle.</title>
        <authorList>
            <person name="Murat C."/>
            <person name="Payen T."/>
            <person name="Noel B."/>
            <person name="Kuo A."/>
            <person name="Morin E."/>
            <person name="Chen J."/>
            <person name="Kohler A."/>
            <person name="Krizsan K."/>
            <person name="Balestrini R."/>
            <person name="Da Silva C."/>
            <person name="Montanini B."/>
            <person name="Hainaut M."/>
            <person name="Levati E."/>
            <person name="Barry K.W."/>
            <person name="Belfiori B."/>
            <person name="Cichocki N."/>
            <person name="Clum A."/>
            <person name="Dockter R.B."/>
            <person name="Fauchery L."/>
            <person name="Guy J."/>
            <person name="Iotti M."/>
            <person name="Le Tacon F."/>
            <person name="Lindquist E.A."/>
            <person name="Lipzen A."/>
            <person name="Malagnac F."/>
            <person name="Mello A."/>
            <person name="Molinier V."/>
            <person name="Miyauchi S."/>
            <person name="Poulain J."/>
            <person name="Riccioni C."/>
            <person name="Rubini A."/>
            <person name="Sitrit Y."/>
            <person name="Splivallo R."/>
            <person name="Traeger S."/>
            <person name="Wang M."/>
            <person name="Zifcakova L."/>
            <person name="Wipf D."/>
            <person name="Zambonelli A."/>
            <person name="Paolocci F."/>
            <person name="Nowrousian M."/>
            <person name="Ottonello S."/>
            <person name="Baldrian P."/>
            <person name="Spatafora J.W."/>
            <person name="Henrissat B."/>
            <person name="Nagy L.G."/>
            <person name="Aury J.M."/>
            <person name="Wincker P."/>
            <person name="Grigoriev I.V."/>
            <person name="Bonfante P."/>
            <person name="Martin F.M."/>
        </authorList>
    </citation>
    <scope>NUCLEOTIDE SEQUENCE [LARGE SCALE GENOMIC DNA]</scope>
    <source>
        <strain evidence="3 4">CCBAS932</strain>
    </source>
</reference>
<dbReference type="OrthoDB" id="5418401at2759"/>
<dbReference type="InParanoid" id="A0A3N4KCY2"/>
<protein>
    <submittedName>
        <fullName evidence="3">Uncharacterized protein</fullName>
    </submittedName>
</protein>
<dbReference type="EMBL" id="ML119164">
    <property type="protein sequence ID" value="RPB08374.1"/>
    <property type="molecule type" value="Genomic_DNA"/>
</dbReference>
<name>A0A3N4KCY2_9PEZI</name>
<evidence type="ECO:0000256" key="2">
    <source>
        <dbReference type="SAM" id="SignalP"/>
    </source>
</evidence>
<sequence>MYFHTAFLLTAALAGGAMADLLVRSVVATTTLTYLTPTITPTLTMSPTWSKNYTSMTYPGTGMTSIYTRMNHTMTMSYNTTRSNNTSTKTQSSKFSTTVTRTICDEQSRCSVTVSVGPTMVITGTGTGVMQPTMTPFTSGIGRVVAGSGWIVVILCGLMLLM</sequence>
<evidence type="ECO:0000313" key="4">
    <source>
        <dbReference type="Proteomes" id="UP000277580"/>
    </source>
</evidence>
<evidence type="ECO:0000256" key="1">
    <source>
        <dbReference type="SAM" id="Phobius"/>
    </source>
</evidence>
<dbReference type="AlphaFoldDB" id="A0A3N4KCY2"/>
<feature type="transmembrane region" description="Helical" evidence="1">
    <location>
        <begin position="140"/>
        <end position="161"/>
    </location>
</feature>
<feature type="signal peptide" evidence="2">
    <location>
        <begin position="1"/>
        <end position="19"/>
    </location>
</feature>
<accession>A0A3N4KCY2</accession>
<evidence type="ECO:0000313" key="3">
    <source>
        <dbReference type="EMBL" id="RPB08374.1"/>
    </source>
</evidence>
<keyword evidence="1" id="KW-0472">Membrane</keyword>
<keyword evidence="1" id="KW-0812">Transmembrane</keyword>
<organism evidence="3 4">
    <name type="scientific">Morchella conica CCBAS932</name>
    <dbReference type="NCBI Taxonomy" id="1392247"/>
    <lineage>
        <taxon>Eukaryota</taxon>
        <taxon>Fungi</taxon>
        <taxon>Dikarya</taxon>
        <taxon>Ascomycota</taxon>
        <taxon>Pezizomycotina</taxon>
        <taxon>Pezizomycetes</taxon>
        <taxon>Pezizales</taxon>
        <taxon>Morchellaceae</taxon>
        <taxon>Morchella</taxon>
    </lineage>
</organism>
<keyword evidence="2" id="KW-0732">Signal</keyword>
<proteinExistence type="predicted"/>
<feature type="chain" id="PRO_5018078663" evidence="2">
    <location>
        <begin position="20"/>
        <end position="162"/>
    </location>
</feature>
<keyword evidence="4" id="KW-1185">Reference proteome</keyword>
<dbReference type="Proteomes" id="UP000277580">
    <property type="component" value="Unassembled WGS sequence"/>
</dbReference>